<name>A0ABR1IQR2_9AGAR</name>
<feature type="transmembrane region" description="Helical" evidence="2">
    <location>
        <begin position="7"/>
        <end position="30"/>
    </location>
</feature>
<accession>A0ABR1IQR2</accession>
<feature type="transmembrane region" description="Helical" evidence="2">
    <location>
        <begin position="149"/>
        <end position="167"/>
    </location>
</feature>
<keyword evidence="4" id="KW-1185">Reference proteome</keyword>
<comment type="caution">
    <text evidence="3">The sequence shown here is derived from an EMBL/GenBank/DDBJ whole genome shotgun (WGS) entry which is preliminary data.</text>
</comment>
<evidence type="ECO:0000256" key="2">
    <source>
        <dbReference type="SAM" id="Phobius"/>
    </source>
</evidence>
<evidence type="ECO:0000313" key="4">
    <source>
        <dbReference type="Proteomes" id="UP001498398"/>
    </source>
</evidence>
<keyword evidence="2" id="KW-1133">Transmembrane helix</keyword>
<dbReference type="Proteomes" id="UP001498398">
    <property type="component" value="Unassembled WGS sequence"/>
</dbReference>
<sequence>MAHTSPATFLVWAVASVMLGAFLVYHLWSFDRFKCLKWNNGPNSGAFKRVMTYTYLLSVPCILTYSVGFAIIKYTEGFIAIPFTGAVVPKPFFEWEESSRNAILPLLLLFSLGWSFEMVTHLEELCFWLFLVNAGSGQEDWFKSRYFKVWVIGSITAVIYMPLVTALTRHDVLKCEAIAFLAGSTGSLVLTICFLPILFSFPSFLANLKQEGVDSATLVRLTKFHELNTIRIIFRFLFCGPIFILGVDGVRPHVHTINDSMLLTDVLATVAAFGCVISSGITLTIFFPRDIGSEIANRDAARERKHPTTSSDYAESHFSRNSRTDQSMMSESHTQRYLLTSSPVHKNSSLPREYDLPGEPDTPKSWGGVDEIHVETLVKMPPMRPNRKRGDDIELGGIGPFSTNTSLSNRTSINPAVFTYTSPINLAYGGNSAPEGSRLTFARR</sequence>
<feature type="transmembrane region" description="Helical" evidence="2">
    <location>
        <begin position="50"/>
        <end position="72"/>
    </location>
</feature>
<evidence type="ECO:0008006" key="5">
    <source>
        <dbReference type="Google" id="ProtNLM"/>
    </source>
</evidence>
<dbReference type="EMBL" id="JBANRG010000093">
    <property type="protein sequence ID" value="KAK7436545.1"/>
    <property type="molecule type" value="Genomic_DNA"/>
</dbReference>
<feature type="region of interest" description="Disordered" evidence="1">
    <location>
        <begin position="298"/>
        <end position="368"/>
    </location>
</feature>
<feature type="transmembrane region" description="Helical" evidence="2">
    <location>
        <begin position="262"/>
        <end position="287"/>
    </location>
</feature>
<keyword evidence="2" id="KW-0472">Membrane</keyword>
<reference evidence="3 4" key="1">
    <citation type="submission" date="2024-01" db="EMBL/GenBank/DDBJ databases">
        <title>A draft genome for the cacao thread blight pathogen Marasmiellus scandens.</title>
        <authorList>
            <person name="Baruah I.K."/>
            <person name="Leung J."/>
            <person name="Bukari Y."/>
            <person name="Amoako-Attah I."/>
            <person name="Meinhardt L.W."/>
            <person name="Bailey B.A."/>
            <person name="Cohen S.P."/>
        </authorList>
    </citation>
    <scope>NUCLEOTIDE SEQUENCE [LARGE SCALE GENOMIC DNA]</scope>
    <source>
        <strain evidence="3 4">GH-19</strain>
    </source>
</reference>
<organism evidence="3 4">
    <name type="scientific">Marasmiellus scandens</name>
    <dbReference type="NCBI Taxonomy" id="2682957"/>
    <lineage>
        <taxon>Eukaryota</taxon>
        <taxon>Fungi</taxon>
        <taxon>Dikarya</taxon>
        <taxon>Basidiomycota</taxon>
        <taxon>Agaricomycotina</taxon>
        <taxon>Agaricomycetes</taxon>
        <taxon>Agaricomycetidae</taxon>
        <taxon>Agaricales</taxon>
        <taxon>Marasmiineae</taxon>
        <taxon>Omphalotaceae</taxon>
        <taxon>Marasmiellus</taxon>
    </lineage>
</organism>
<proteinExistence type="predicted"/>
<keyword evidence="2" id="KW-0812">Transmembrane</keyword>
<feature type="transmembrane region" description="Helical" evidence="2">
    <location>
        <begin position="179"/>
        <end position="199"/>
    </location>
</feature>
<gene>
    <name evidence="3" type="ORF">VKT23_019099</name>
</gene>
<evidence type="ECO:0000313" key="3">
    <source>
        <dbReference type="EMBL" id="KAK7436545.1"/>
    </source>
</evidence>
<feature type="compositionally biased region" description="Polar residues" evidence="1">
    <location>
        <begin position="308"/>
        <end position="350"/>
    </location>
</feature>
<evidence type="ECO:0000256" key="1">
    <source>
        <dbReference type="SAM" id="MobiDB-lite"/>
    </source>
</evidence>
<feature type="transmembrane region" description="Helical" evidence="2">
    <location>
        <begin position="232"/>
        <end position="250"/>
    </location>
</feature>
<protein>
    <recommendedName>
        <fullName evidence="5">Pheromone receptor</fullName>
    </recommendedName>
</protein>